<name>A0A8I2B4T4_PLESH</name>
<dbReference type="RefSeq" id="WP_207541871.1">
    <property type="nucleotide sequence ID" value="NZ_JAFNAA010000005.1"/>
</dbReference>
<gene>
    <name evidence="1" type="ORF">J2R62_06670</name>
</gene>
<dbReference type="AlphaFoldDB" id="A0A8I2B4T4"/>
<evidence type="ECO:0000313" key="2">
    <source>
        <dbReference type="Proteomes" id="UP000664658"/>
    </source>
</evidence>
<comment type="caution">
    <text evidence="1">The sequence shown here is derived from an EMBL/GenBank/DDBJ whole genome shotgun (WGS) entry which is preliminary data.</text>
</comment>
<organism evidence="1 2">
    <name type="scientific">Plesiomonas shigelloides</name>
    <name type="common">Aeromonas shigelloides</name>
    <dbReference type="NCBI Taxonomy" id="703"/>
    <lineage>
        <taxon>Bacteria</taxon>
        <taxon>Pseudomonadati</taxon>
        <taxon>Pseudomonadota</taxon>
        <taxon>Gammaproteobacteria</taxon>
        <taxon>Enterobacterales</taxon>
        <taxon>Enterobacteriaceae</taxon>
        <taxon>Plesiomonas</taxon>
    </lineage>
</organism>
<dbReference type="EMBL" id="JAFNAA010000005">
    <property type="protein sequence ID" value="MBO1107908.1"/>
    <property type="molecule type" value="Genomic_DNA"/>
</dbReference>
<evidence type="ECO:0000313" key="1">
    <source>
        <dbReference type="EMBL" id="MBO1107908.1"/>
    </source>
</evidence>
<protein>
    <submittedName>
        <fullName evidence="1">Uncharacterized protein</fullName>
    </submittedName>
</protein>
<sequence length="289" mass="31100">MGWKETVISLPPVIASMHQDATNALSDDLSGIDALQSLQEKINWPSSSQAGAAAGMGQLRQQLDAMNAKGWMLTVHAWQHTVGKAESSGCYLSPKNAVKRLAEKLTDGADLRRPTESMQATVLMVCAGDLGQFVEKLKAVTDALPLPGLLQAYRLAASTAGLERSKMEQGGVMLNPYWPEQGEIVQQPQRDIRRVLLAELAQAGAAAMSSPTDRLRQLAEVRAALLAEQKARWEKLQGMTGAVWVKHADGVPQNIAATLSAGVPGEEFVHTAAVLFLGNNLAFLREMLP</sequence>
<dbReference type="Proteomes" id="UP000664658">
    <property type="component" value="Unassembled WGS sequence"/>
</dbReference>
<reference evidence="1" key="1">
    <citation type="submission" date="2021-03" db="EMBL/GenBank/DDBJ databases">
        <title>Plesiomonas shigelloides zfcc0051, isolated from zebrafish feces.</title>
        <authorList>
            <person name="Vanderhoek Z."/>
            <person name="Gaulke C."/>
        </authorList>
    </citation>
    <scope>NUCLEOTIDE SEQUENCE</scope>
    <source>
        <strain evidence="1">Zfcc0051</strain>
    </source>
</reference>
<accession>A0A8I2B4T4</accession>
<proteinExistence type="predicted"/>